<accession>A0A9Q3ELB4</accession>
<gene>
    <name evidence="1" type="ORF">O181_063413</name>
</gene>
<comment type="caution">
    <text evidence="1">The sequence shown here is derived from an EMBL/GenBank/DDBJ whole genome shotgun (WGS) entry which is preliminary data.</text>
</comment>
<name>A0A9Q3ELB4_9BASI</name>
<dbReference type="SUPFAM" id="SSF56672">
    <property type="entry name" value="DNA/RNA polymerases"/>
    <property type="match status" value="1"/>
</dbReference>
<keyword evidence="2" id="KW-1185">Reference proteome</keyword>
<organism evidence="1 2">
    <name type="scientific">Austropuccinia psidii MF-1</name>
    <dbReference type="NCBI Taxonomy" id="1389203"/>
    <lineage>
        <taxon>Eukaryota</taxon>
        <taxon>Fungi</taxon>
        <taxon>Dikarya</taxon>
        <taxon>Basidiomycota</taxon>
        <taxon>Pucciniomycotina</taxon>
        <taxon>Pucciniomycetes</taxon>
        <taxon>Pucciniales</taxon>
        <taxon>Sphaerophragmiaceae</taxon>
        <taxon>Austropuccinia</taxon>
    </lineage>
</organism>
<dbReference type="InterPro" id="IPR043502">
    <property type="entry name" value="DNA/RNA_pol_sf"/>
</dbReference>
<evidence type="ECO:0000313" key="1">
    <source>
        <dbReference type="EMBL" id="MBW0523698.1"/>
    </source>
</evidence>
<dbReference type="Gene3D" id="3.10.10.10">
    <property type="entry name" value="HIV Type 1 Reverse Transcriptase, subunit A, domain 1"/>
    <property type="match status" value="1"/>
</dbReference>
<sequence length="118" mass="13534">MLNLERPYLPLFRRQAYPASPRPREALETDINELMKLGVLKKAGNDEEVEVTTLVIIPCDNDKSRMVVDLRALNTYNISDSYLIPRIHFTLTPLSNTNIHNFHGHPESLPLELFETSC</sequence>
<reference evidence="1" key="1">
    <citation type="submission" date="2021-03" db="EMBL/GenBank/DDBJ databases">
        <title>Draft genome sequence of rust myrtle Austropuccinia psidii MF-1, a brazilian biotype.</title>
        <authorList>
            <person name="Quecine M.C."/>
            <person name="Pachon D.M.R."/>
            <person name="Bonatelli M.L."/>
            <person name="Correr F.H."/>
            <person name="Franceschini L.M."/>
            <person name="Leite T.F."/>
            <person name="Margarido G.R.A."/>
            <person name="Almeida C.A."/>
            <person name="Ferrarezi J.A."/>
            <person name="Labate C.A."/>
        </authorList>
    </citation>
    <scope>NUCLEOTIDE SEQUENCE</scope>
    <source>
        <strain evidence="1">MF-1</strain>
    </source>
</reference>
<dbReference type="Proteomes" id="UP000765509">
    <property type="component" value="Unassembled WGS sequence"/>
</dbReference>
<dbReference type="AlphaFoldDB" id="A0A9Q3ELB4"/>
<dbReference type="EMBL" id="AVOT02030509">
    <property type="protein sequence ID" value="MBW0523698.1"/>
    <property type="molecule type" value="Genomic_DNA"/>
</dbReference>
<protein>
    <submittedName>
        <fullName evidence="1">Uncharacterized protein</fullName>
    </submittedName>
</protein>
<proteinExistence type="predicted"/>
<evidence type="ECO:0000313" key="2">
    <source>
        <dbReference type="Proteomes" id="UP000765509"/>
    </source>
</evidence>